<feature type="active site" evidence="7">
    <location>
        <position position="111"/>
    </location>
</feature>
<evidence type="ECO:0000256" key="1">
    <source>
        <dbReference type="ARBA" id="ARBA00007164"/>
    </source>
</evidence>
<gene>
    <name evidence="12" type="ORF">SAMN05216179_2476</name>
</gene>
<keyword evidence="13" id="KW-1185">Reference proteome</keyword>
<dbReference type="PRINTS" id="PR00725">
    <property type="entry name" value="DADACBPTASE1"/>
</dbReference>
<evidence type="ECO:0000313" key="13">
    <source>
        <dbReference type="Proteomes" id="UP000184184"/>
    </source>
</evidence>
<keyword evidence="4" id="KW-0133">Cell shape</keyword>
<evidence type="ECO:0000256" key="4">
    <source>
        <dbReference type="ARBA" id="ARBA00022960"/>
    </source>
</evidence>
<dbReference type="EMBL" id="FRCZ01000004">
    <property type="protein sequence ID" value="SHN20229.1"/>
    <property type="molecule type" value="Genomic_DNA"/>
</dbReference>
<keyword evidence="5" id="KW-0573">Peptidoglycan synthesis</keyword>
<dbReference type="GO" id="GO:0071555">
    <property type="term" value="P:cell wall organization"/>
    <property type="evidence" value="ECO:0007669"/>
    <property type="project" value="UniProtKB-KW"/>
</dbReference>
<feature type="signal peptide" evidence="10">
    <location>
        <begin position="1"/>
        <end position="22"/>
    </location>
</feature>
<dbReference type="AlphaFoldDB" id="A0A1M7PSH6"/>
<dbReference type="OrthoDB" id="9791132at2"/>
<keyword evidence="3" id="KW-0378">Hydrolase</keyword>
<dbReference type="InterPro" id="IPR001967">
    <property type="entry name" value="Peptidase_S11_N"/>
</dbReference>
<sequence length="368" mass="41604">MRKIIYSICLITCFVIFPNVTKANVQVSAENAILMDQSTGRVLFEKEANTPTLIASITKIMTAIIAIESGKLEEKVKISDKATITEGSSIYLKQDDVITLEELVYGLMLRSGNDAAVAISEHVGGSEEGFTYLMNEKAKWIGMNNSHFDNPHGLDSENHYSSAYDMAILTKYAMENPVFREISSTSSYSAKSRDYPWINKNKLLTHLYKYSNGGKTGYTRAAGRTLVSTAEKNGQTLIAVTLNASNDWQDHIQLFEWGFKEFPLYKLQEPITFTLPSPSNHSEVIEASIKEEIYYPLAEEELNQIHQKNYVVEEPLSFQQIGKRAFYLNGKLIIDTAIYQTSSTEDNSQGFWENFWQQVHRFLGDTSD</sequence>
<reference evidence="12 13" key="1">
    <citation type="submission" date="2016-11" db="EMBL/GenBank/DDBJ databases">
        <authorList>
            <person name="Jaros S."/>
            <person name="Januszkiewicz K."/>
            <person name="Wedrychowicz H."/>
        </authorList>
    </citation>
    <scope>NUCLEOTIDE SEQUENCE [LARGE SCALE GENOMIC DNA]</scope>
    <source>
        <strain evidence="12 13">CGMCC 1.10681</strain>
    </source>
</reference>
<dbReference type="STRING" id="1027249.SAMN05216179_2476"/>
<name>A0A1M7PSH6_9BACI</name>
<evidence type="ECO:0000256" key="7">
    <source>
        <dbReference type="PIRSR" id="PIRSR618044-1"/>
    </source>
</evidence>
<feature type="binding site" evidence="8">
    <location>
        <position position="215"/>
    </location>
    <ligand>
        <name>substrate</name>
    </ligand>
</feature>
<dbReference type="GO" id="GO:0008360">
    <property type="term" value="P:regulation of cell shape"/>
    <property type="evidence" value="ECO:0007669"/>
    <property type="project" value="UniProtKB-KW"/>
</dbReference>
<protein>
    <submittedName>
        <fullName evidence="12">D-alanyl-D-alanine carboxypeptidase</fullName>
    </submittedName>
</protein>
<evidence type="ECO:0000256" key="2">
    <source>
        <dbReference type="ARBA" id="ARBA00022729"/>
    </source>
</evidence>
<dbReference type="Gene3D" id="3.40.710.10">
    <property type="entry name" value="DD-peptidase/beta-lactamase superfamily"/>
    <property type="match status" value="1"/>
</dbReference>
<dbReference type="InterPro" id="IPR018044">
    <property type="entry name" value="Peptidase_S11"/>
</dbReference>
<feature type="chain" id="PRO_5039451884" evidence="10">
    <location>
        <begin position="23"/>
        <end position="368"/>
    </location>
</feature>
<evidence type="ECO:0000256" key="6">
    <source>
        <dbReference type="ARBA" id="ARBA00023316"/>
    </source>
</evidence>
<evidence type="ECO:0000256" key="10">
    <source>
        <dbReference type="SAM" id="SignalP"/>
    </source>
</evidence>
<keyword evidence="6" id="KW-0961">Cell wall biogenesis/degradation</keyword>
<comment type="similarity">
    <text evidence="1 9">Belongs to the peptidase S11 family.</text>
</comment>
<dbReference type="GO" id="GO:0009252">
    <property type="term" value="P:peptidoglycan biosynthetic process"/>
    <property type="evidence" value="ECO:0007669"/>
    <property type="project" value="UniProtKB-KW"/>
</dbReference>
<proteinExistence type="inferred from homology"/>
<dbReference type="Pfam" id="PF00768">
    <property type="entry name" value="Peptidase_S11"/>
    <property type="match status" value="1"/>
</dbReference>
<accession>A0A1M7PSH6</accession>
<keyword evidence="12" id="KW-0121">Carboxypeptidase</keyword>
<evidence type="ECO:0000313" key="12">
    <source>
        <dbReference type="EMBL" id="SHN20229.1"/>
    </source>
</evidence>
<dbReference type="PANTHER" id="PTHR21581">
    <property type="entry name" value="D-ALANYL-D-ALANINE CARBOXYPEPTIDASE"/>
    <property type="match status" value="1"/>
</dbReference>
<organism evidence="12 13">
    <name type="scientific">Gracilibacillus kekensis</name>
    <dbReference type="NCBI Taxonomy" id="1027249"/>
    <lineage>
        <taxon>Bacteria</taxon>
        <taxon>Bacillati</taxon>
        <taxon>Bacillota</taxon>
        <taxon>Bacilli</taxon>
        <taxon>Bacillales</taxon>
        <taxon>Bacillaceae</taxon>
        <taxon>Gracilibacillus</taxon>
    </lineage>
</organism>
<evidence type="ECO:0000259" key="11">
    <source>
        <dbReference type="Pfam" id="PF00768"/>
    </source>
</evidence>
<dbReference type="GO" id="GO:0006508">
    <property type="term" value="P:proteolysis"/>
    <property type="evidence" value="ECO:0007669"/>
    <property type="project" value="InterPro"/>
</dbReference>
<dbReference type="GO" id="GO:0009002">
    <property type="term" value="F:serine-type D-Ala-D-Ala carboxypeptidase activity"/>
    <property type="evidence" value="ECO:0007669"/>
    <property type="project" value="InterPro"/>
</dbReference>
<evidence type="ECO:0000256" key="5">
    <source>
        <dbReference type="ARBA" id="ARBA00022984"/>
    </source>
</evidence>
<feature type="active site" description="Acyl-ester intermediate" evidence="7">
    <location>
        <position position="56"/>
    </location>
</feature>
<dbReference type="PANTHER" id="PTHR21581:SF33">
    <property type="entry name" value="D-ALANYL-D-ALANINE CARBOXYPEPTIDASE DACB"/>
    <property type="match status" value="1"/>
</dbReference>
<feature type="domain" description="Peptidase S11 D-alanyl-D-alanine carboxypeptidase A N-terminal" evidence="11">
    <location>
        <begin position="22"/>
        <end position="245"/>
    </location>
</feature>
<dbReference type="SUPFAM" id="SSF56601">
    <property type="entry name" value="beta-lactamase/transpeptidase-like"/>
    <property type="match status" value="1"/>
</dbReference>
<evidence type="ECO:0000256" key="8">
    <source>
        <dbReference type="PIRSR" id="PIRSR618044-2"/>
    </source>
</evidence>
<evidence type="ECO:0000256" key="9">
    <source>
        <dbReference type="RuleBase" id="RU004016"/>
    </source>
</evidence>
<keyword evidence="2 10" id="KW-0732">Signal</keyword>
<dbReference type="Proteomes" id="UP000184184">
    <property type="component" value="Unassembled WGS sequence"/>
</dbReference>
<dbReference type="InterPro" id="IPR012338">
    <property type="entry name" value="Beta-lactam/transpept-like"/>
</dbReference>
<evidence type="ECO:0000256" key="3">
    <source>
        <dbReference type="ARBA" id="ARBA00022801"/>
    </source>
</evidence>
<keyword evidence="12" id="KW-0645">Protease</keyword>
<dbReference type="RefSeq" id="WP_073202144.1">
    <property type="nucleotide sequence ID" value="NZ_FRCZ01000004.1"/>
</dbReference>
<feature type="active site" description="Proton acceptor" evidence="7">
    <location>
        <position position="59"/>
    </location>
</feature>